<protein>
    <submittedName>
        <fullName evidence="2">Uncharacterized protein</fullName>
    </submittedName>
</protein>
<evidence type="ECO:0000313" key="3">
    <source>
        <dbReference type="Proteomes" id="UP000678393"/>
    </source>
</evidence>
<evidence type="ECO:0000313" key="2">
    <source>
        <dbReference type="EMBL" id="CAG5132787.1"/>
    </source>
</evidence>
<gene>
    <name evidence="2" type="ORF">CUNI_LOCUS18345</name>
</gene>
<feature type="compositionally biased region" description="Polar residues" evidence="1">
    <location>
        <begin position="30"/>
        <end position="53"/>
    </location>
</feature>
<feature type="region of interest" description="Disordered" evidence="1">
    <location>
        <begin position="1"/>
        <end position="88"/>
    </location>
</feature>
<evidence type="ECO:0000256" key="1">
    <source>
        <dbReference type="SAM" id="MobiDB-lite"/>
    </source>
</evidence>
<dbReference type="Proteomes" id="UP000678393">
    <property type="component" value="Unassembled WGS sequence"/>
</dbReference>
<name>A0A8S3ZTE1_9EUPU</name>
<feature type="non-terminal residue" evidence="2">
    <location>
        <position position="1"/>
    </location>
</feature>
<keyword evidence="3" id="KW-1185">Reference proteome</keyword>
<accession>A0A8S3ZTE1</accession>
<dbReference type="EMBL" id="CAJHNH020005646">
    <property type="protein sequence ID" value="CAG5132787.1"/>
    <property type="molecule type" value="Genomic_DNA"/>
</dbReference>
<feature type="compositionally biased region" description="Basic and acidic residues" evidence="1">
    <location>
        <begin position="64"/>
        <end position="73"/>
    </location>
</feature>
<comment type="caution">
    <text evidence="2">The sequence shown here is derived from an EMBL/GenBank/DDBJ whole genome shotgun (WGS) entry which is preliminary data.</text>
</comment>
<proteinExistence type="predicted"/>
<feature type="compositionally biased region" description="Acidic residues" evidence="1">
    <location>
        <begin position="1"/>
        <end position="18"/>
    </location>
</feature>
<sequence>SLESNVDESANELSDMEAEVTKRTIKRTSDCNTVSAESKPTNKSKQLRQSEVKLSSKKLHKTAKTHDDSEPNYKSKSKSKKEVNEKKDVILEMLRYLNEN</sequence>
<reference evidence="2" key="1">
    <citation type="submission" date="2021-04" db="EMBL/GenBank/DDBJ databases">
        <authorList>
            <consortium name="Molecular Ecology Group"/>
        </authorList>
    </citation>
    <scope>NUCLEOTIDE SEQUENCE</scope>
</reference>
<dbReference type="AlphaFoldDB" id="A0A8S3ZTE1"/>
<organism evidence="2 3">
    <name type="scientific">Candidula unifasciata</name>
    <dbReference type="NCBI Taxonomy" id="100452"/>
    <lineage>
        <taxon>Eukaryota</taxon>
        <taxon>Metazoa</taxon>
        <taxon>Spiralia</taxon>
        <taxon>Lophotrochozoa</taxon>
        <taxon>Mollusca</taxon>
        <taxon>Gastropoda</taxon>
        <taxon>Heterobranchia</taxon>
        <taxon>Euthyneura</taxon>
        <taxon>Panpulmonata</taxon>
        <taxon>Eupulmonata</taxon>
        <taxon>Stylommatophora</taxon>
        <taxon>Helicina</taxon>
        <taxon>Helicoidea</taxon>
        <taxon>Geomitridae</taxon>
        <taxon>Candidula</taxon>
    </lineage>
</organism>